<organism evidence="2 3">
    <name type="scientific">Coprinellus micaceus</name>
    <name type="common">Glistening ink-cap mushroom</name>
    <name type="synonym">Coprinus micaceus</name>
    <dbReference type="NCBI Taxonomy" id="71717"/>
    <lineage>
        <taxon>Eukaryota</taxon>
        <taxon>Fungi</taxon>
        <taxon>Dikarya</taxon>
        <taxon>Basidiomycota</taxon>
        <taxon>Agaricomycotina</taxon>
        <taxon>Agaricomycetes</taxon>
        <taxon>Agaricomycetidae</taxon>
        <taxon>Agaricales</taxon>
        <taxon>Agaricineae</taxon>
        <taxon>Psathyrellaceae</taxon>
        <taxon>Coprinellus</taxon>
    </lineage>
</organism>
<comment type="caution">
    <text evidence="2">The sequence shown here is derived from an EMBL/GenBank/DDBJ whole genome shotgun (WGS) entry which is preliminary data.</text>
</comment>
<sequence>MRRERPQSSISRTWSRPRVPTSNPVSPLAGVDRSTRTLDPDLRIADSLHTCVPDRAAPDSKDVFLRDILTMFSADISKPASTHSEDPIPCATPLNRVQEASRPTSTQDQAPTSPESTCHHLLTILLVSDCQGDSKNVLVLKRGERQTSDIP</sequence>
<proteinExistence type="predicted"/>
<dbReference type="EMBL" id="QPFP01000067">
    <property type="protein sequence ID" value="TEB24388.1"/>
    <property type="molecule type" value="Genomic_DNA"/>
</dbReference>
<evidence type="ECO:0000313" key="2">
    <source>
        <dbReference type="EMBL" id="TEB24388.1"/>
    </source>
</evidence>
<reference evidence="2 3" key="1">
    <citation type="journal article" date="2019" name="Nat. Ecol. Evol.">
        <title>Megaphylogeny resolves global patterns of mushroom evolution.</title>
        <authorList>
            <person name="Varga T."/>
            <person name="Krizsan K."/>
            <person name="Foldi C."/>
            <person name="Dima B."/>
            <person name="Sanchez-Garcia M."/>
            <person name="Sanchez-Ramirez S."/>
            <person name="Szollosi G.J."/>
            <person name="Szarkandi J.G."/>
            <person name="Papp V."/>
            <person name="Albert L."/>
            <person name="Andreopoulos W."/>
            <person name="Angelini C."/>
            <person name="Antonin V."/>
            <person name="Barry K.W."/>
            <person name="Bougher N.L."/>
            <person name="Buchanan P."/>
            <person name="Buyck B."/>
            <person name="Bense V."/>
            <person name="Catcheside P."/>
            <person name="Chovatia M."/>
            <person name="Cooper J."/>
            <person name="Damon W."/>
            <person name="Desjardin D."/>
            <person name="Finy P."/>
            <person name="Geml J."/>
            <person name="Haridas S."/>
            <person name="Hughes K."/>
            <person name="Justo A."/>
            <person name="Karasinski D."/>
            <person name="Kautmanova I."/>
            <person name="Kiss B."/>
            <person name="Kocsube S."/>
            <person name="Kotiranta H."/>
            <person name="LaButti K.M."/>
            <person name="Lechner B.E."/>
            <person name="Liimatainen K."/>
            <person name="Lipzen A."/>
            <person name="Lukacs Z."/>
            <person name="Mihaltcheva S."/>
            <person name="Morgado L.N."/>
            <person name="Niskanen T."/>
            <person name="Noordeloos M.E."/>
            <person name="Ohm R.A."/>
            <person name="Ortiz-Santana B."/>
            <person name="Ovrebo C."/>
            <person name="Racz N."/>
            <person name="Riley R."/>
            <person name="Savchenko A."/>
            <person name="Shiryaev A."/>
            <person name="Soop K."/>
            <person name="Spirin V."/>
            <person name="Szebenyi C."/>
            <person name="Tomsovsky M."/>
            <person name="Tulloss R.E."/>
            <person name="Uehling J."/>
            <person name="Grigoriev I.V."/>
            <person name="Vagvolgyi C."/>
            <person name="Papp T."/>
            <person name="Martin F.M."/>
            <person name="Miettinen O."/>
            <person name="Hibbett D.S."/>
            <person name="Nagy L.G."/>
        </authorList>
    </citation>
    <scope>NUCLEOTIDE SEQUENCE [LARGE SCALE GENOMIC DNA]</scope>
    <source>
        <strain evidence="2 3">FP101781</strain>
    </source>
</reference>
<dbReference type="Proteomes" id="UP000298030">
    <property type="component" value="Unassembled WGS sequence"/>
</dbReference>
<dbReference type="AlphaFoldDB" id="A0A4Y7SRX3"/>
<feature type="compositionally biased region" description="Polar residues" evidence="1">
    <location>
        <begin position="7"/>
        <end position="25"/>
    </location>
</feature>
<name>A0A4Y7SRX3_COPMI</name>
<feature type="region of interest" description="Disordered" evidence="1">
    <location>
        <begin position="1"/>
        <end position="37"/>
    </location>
</feature>
<evidence type="ECO:0000256" key="1">
    <source>
        <dbReference type="SAM" id="MobiDB-lite"/>
    </source>
</evidence>
<keyword evidence="3" id="KW-1185">Reference proteome</keyword>
<accession>A0A4Y7SRX3</accession>
<protein>
    <submittedName>
        <fullName evidence="2">Uncharacterized protein</fullName>
    </submittedName>
</protein>
<evidence type="ECO:0000313" key="3">
    <source>
        <dbReference type="Proteomes" id="UP000298030"/>
    </source>
</evidence>
<gene>
    <name evidence="2" type="ORF">FA13DRAFT_1739236</name>
</gene>